<dbReference type="PANTHER" id="PTHR23076:SF97">
    <property type="entry name" value="ATP-DEPENDENT ZINC METALLOPROTEASE YME1L1"/>
    <property type="match status" value="1"/>
</dbReference>
<dbReference type="PANTHER" id="PTHR23076">
    <property type="entry name" value="METALLOPROTEASE M41 FTSH"/>
    <property type="match status" value="1"/>
</dbReference>
<dbReference type="GO" id="GO:0004176">
    <property type="term" value="F:ATP-dependent peptidase activity"/>
    <property type="evidence" value="ECO:0007669"/>
    <property type="project" value="InterPro"/>
</dbReference>
<dbReference type="Gene3D" id="1.10.8.60">
    <property type="match status" value="1"/>
</dbReference>
<feature type="transmembrane region" description="Helical" evidence="2">
    <location>
        <begin position="152"/>
        <end position="176"/>
    </location>
</feature>
<proteinExistence type="predicted"/>
<name>A0A6J6PWW3_9ZZZZ</name>
<feature type="domain" description="AAA+ ATPase" evidence="3">
    <location>
        <begin position="229"/>
        <end position="480"/>
    </location>
</feature>
<evidence type="ECO:0000313" key="4">
    <source>
        <dbReference type="EMBL" id="CAB4700294.1"/>
    </source>
</evidence>
<dbReference type="Pfam" id="PF01434">
    <property type="entry name" value="Peptidase_M41"/>
    <property type="match status" value="1"/>
</dbReference>
<dbReference type="InterPro" id="IPR003959">
    <property type="entry name" value="ATPase_AAA_core"/>
</dbReference>
<dbReference type="InterPro" id="IPR037219">
    <property type="entry name" value="Peptidase_M41-like"/>
</dbReference>
<evidence type="ECO:0000259" key="3">
    <source>
        <dbReference type="SMART" id="SM00382"/>
    </source>
</evidence>
<dbReference type="SUPFAM" id="SSF52540">
    <property type="entry name" value="P-loop containing nucleoside triphosphate hydrolases"/>
    <property type="match status" value="1"/>
</dbReference>
<dbReference type="Gene3D" id="3.40.50.300">
    <property type="entry name" value="P-loop containing nucleotide triphosphate hydrolases"/>
    <property type="match status" value="1"/>
</dbReference>
<dbReference type="GO" id="GO:0030163">
    <property type="term" value="P:protein catabolic process"/>
    <property type="evidence" value="ECO:0007669"/>
    <property type="project" value="TreeGrafter"/>
</dbReference>
<feature type="transmembrane region" description="Helical" evidence="2">
    <location>
        <begin position="27"/>
        <end position="46"/>
    </location>
</feature>
<dbReference type="InterPro" id="IPR027417">
    <property type="entry name" value="P-loop_NTPase"/>
</dbReference>
<feature type="transmembrane region" description="Helical" evidence="2">
    <location>
        <begin position="232"/>
        <end position="251"/>
    </location>
</feature>
<feature type="transmembrane region" description="Helical" evidence="2">
    <location>
        <begin position="109"/>
        <end position="127"/>
    </location>
</feature>
<keyword evidence="2" id="KW-0812">Transmembrane</keyword>
<reference evidence="4" key="1">
    <citation type="submission" date="2020-05" db="EMBL/GenBank/DDBJ databases">
        <authorList>
            <person name="Chiriac C."/>
            <person name="Salcher M."/>
            <person name="Ghai R."/>
            <person name="Kavagutti S V."/>
        </authorList>
    </citation>
    <scope>NUCLEOTIDE SEQUENCE</scope>
</reference>
<dbReference type="Pfam" id="PF00004">
    <property type="entry name" value="AAA"/>
    <property type="match status" value="1"/>
</dbReference>
<feature type="compositionally biased region" description="Basic and acidic residues" evidence="1">
    <location>
        <begin position="788"/>
        <end position="801"/>
    </location>
</feature>
<dbReference type="InterPro" id="IPR000642">
    <property type="entry name" value="Peptidase_M41"/>
</dbReference>
<protein>
    <submittedName>
        <fullName evidence="4">Unannotated protein</fullName>
    </submittedName>
</protein>
<dbReference type="GO" id="GO:0016887">
    <property type="term" value="F:ATP hydrolysis activity"/>
    <property type="evidence" value="ECO:0007669"/>
    <property type="project" value="InterPro"/>
</dbReference>
<dbReference type="GO" id="GO:0005886">
    <property type="term" value="C:plasma membrane"/>
    <property type="evidence" value="ECO:0007669"/>
    <property type="project" value="TreeGrafter"/>
</dbReference>
<dbReference type="GO" id="GO:0006508">
    <property type="term" value="P:proteolysis"/>
    <property type="evidence" value="ECO:0007669"/>
    <property type="project" value="InterPro"/>
</dbReference>
<dbReference type="GO" id="GO:0005524">
    <property type="term" value="F:ATP binding"/>
    <property type="evidence" value="ECO:0007669"/>
    <property type="project" value="InterPro"/>
</dbReference>
<keyword evidence="2" id="KW-0472">Membrane</keyword>
<dbReference type="SMART" id="SM00382">
    <property type="entry name" value="AAA"/>
    <property type="match status" value="1"/>
</dbReference>
<dbReference type="Gene3D" id="1.20.58.760">
    <property type="entry name" value="Peptidase M41"/>
    <property type="match status" value="1"/>
</dbReference>
<evidence type="ECO:0000256" key="1">
    <source>
        <dbReference type="SAM" id="MobiDB-lite"/>
    </source>
</evidence>
<dbReference type="SUPFAM" id="SSF140990">
    <property type="entry name" value="FtsH protease domain-like"/>
    <property type="match status" value="1"/>
</dbReference>
<sequence>MAMETPVPHTSSIVGGQIALSRDWRRLIRFATFIAVLTSPSVFVWYHHNHHWSIPKTVFVTFLTVLAFRGAVELIVRRYIPWPSLFGSEDKRLHEEDVVNRRRAWTWRFWFKITVILGVFNGLLWYFRGGSYFGTVTWLFGKMGHVFSSTAFWLQLATIGFLFLANFLIFMGPLVLMGYSQIKGFEPGDADWGVKLDDVRGQAEAKEDIRRVVSLWQSGEIFEGAGGKRERGLLFVGAPGTGKTMLAKAIATGFNSPFVTIPGSGFAATFIGIDAVIVRLLAAKARRLARKWGGQCIVFIDEIDAVGMRRNALVNNIEPNVGPPQQEFFGPWGSINESGDLIRESAEWREWIFRQRAGAPADRYPAFVRRGAQIVNQGLFPGMMGGGGGLALNQLLIVMDGIGNPPFLKRLFSNRINTVLDACFIFPRRVGRVSLRIPRPKATASQIYFIGATNVPLDALDPALTRPGRMGRHIQFRTPTKEDRKDIFDLYLGKVSHDPELDTPERRDEIARITNGYSPAMIDQICSMALTKAHHEGRPGFGWDDLMESMTVIEAGTAIGFEYTPDEAKSTAIHEAGHAVAAHIYHKDVESSRLSIRRRGRSGGHHQTFEKEERFLRFQSELRADLIHTLGAMAAEIVFYGENTQGVGGDLQSASRQVANMVGGAGMAPLPIDLKGKTFPNEDEDKSKQRVRRRFEDIGMRLVSWGATLPPGQRKNAYAAQILGEAFTTVYNAILVNKDAVDFVAETVMERQEIFGDELVRLLDSQNLVKPEIDWTDEASWPVFDWSPDPRERGGRDRDDLDGPPSDMPSIN</sequence>
<dbReference type="InterPro" id="IPR003593">
    <property type="entry name" value="AAA+_ATPase"/>
</dbReference>
<feature type="region of interest" description="Disordered" evidence="1">
    <location>
        <begin position="781"/>
        <end position="812"/>
    </location>
</feature>
<feature type="transmembrane region" description="Helical" evidence="2">
    <location>
        <begin position="263"/>
        <end position="282"/>
    </location>
</feature>
<gene>
    <name evidence="4" type="ORF">UFOPK2399_01302</name>
</gene>
<evidence type="ECO:0000256" key="2">
    <source>
        <dbReference type="SAM" id="Phobius"/>
    </source>
</evidence>
<dbReference type="AlphaFoldDB" id="A0A6J6PWW3"/>
<feature type="transmembrane region" description="Helical" evidence="2">
    <location>
        <begin position="58"/>
        <end position="76"/>
    </location>
</feature>
<dbReference type="EMBL" id="CAEZXP010000004">
    <property type="protein sequence ID" value="CAB4700294.1"/>
    <property type="molecule type" value="Genomic_DNA"/>
</dbReference>
<dbReference type="GO" id="GO:0004222">
    <property type="term" value="F:metalloendopeptidase activity"/>
    <property type="evidence" value="ECO:0007669"/>
    <property type="project" value="InterPro"/>
</dbReference>
<accession>A0A6J6PWW3</accession>
<keyword evidence="2" id="KW-1133">Transmembrane helix</keyword>
<organism evidence="4">
    <name type="scientific">freshwater metagenome</name>
    <dbReference type="NCBI Taxonomy" id="449393"/>
    <lineage>
        <taxon>unclassified sequences</taxon>
        <taxon>metagenomes</taxon>
        <taxon>ecological metagenomes</taxon>
    </lineage>
</organism>